<evidence type="ECO:0000313" key="1">
    <source>
        <dbReference type="EMBL" id="KKE98591.1"/>
    </source>
</evidence>
<dbReference type="InterPro" id="IPR046193">
    <property type="entry name" value="DUF6221"/>
</dbReference>
<reference evidence="1 2" key="1">
    <citation type="journal article" date="2015" name="Genome Announc.">
        <title>Draft Genome Sequence of Mycobacterium obuense Strain UC1, Isolated from Patient Sputum.</title>
        <authorList>
            <person name="Greninger A.L."/>
            <person name="Cunningham G."/>
            <person name="Hsu E.D."/>
            <person name="Yu J.M."/>
            <person name="Chiu C.Y."/>
            <person name="Miller S."/>
        </authorList>
    </citation>
    <scope>NUCLEOTIDE SEQUENCE [LARGE SCALE GENOMIC DNA]</scope>
    <source>
        <strain evidence="1 2">UC1</strain>
    </source>
</reference>
<proteinExistence type="predicted"/>
<dbReference type="EMBL" id="LAUZ02000152">
    <property type="protein sequence ID" value="KKE98591.1"/>
    <property type="molecule type" value="Genomic_DNA"/>
</dbReference>
<dbReference type="AlphaFoldDB" id="A0A0M2JVG1"/>
<dbReference type="Pfam" id="PF19730">
    <property type="entry name" value="DUF6221"/>
    <property type="match status" value="1"/>
</dbReference>
<dbReference type="Proteomes" id="UP000034150">
    <property type="component" value="Unassembled WGS sequence"/>
</dbReference>
<keyword evidence="2" id="KW-1185">Reference proteome</keyword>
<accession>A0A0M2JVG1</accession>
<sequence>MHQDAGDGGLPGLSTRGLLQTAFKRRLVNEALRGLTLNFGHGEDSDVHAKPPVLGQLAMMYADHPDFDRRWVRS</sequence>
<gene>
    <name evidence="1" type="ORF">WN67_28460</name>
</gene>
<comment type="caution">
    <text evidence="1">The sequence shown here is derived from an EMBL/GenBank/DDBJ whole genome shotgun (WGS) entry which is preliminary data.</text>
</comment>
<evidence type="ECO:0000313" key="2">
    <source>
        <dbReference type="Proteomes" id="UP000034150"/>
    </source>
</evidence>
<protein>
    <submittedName>
        <fullName evidence="1">Uncharacterized protein</fullName>
    </submittedName>
</protein>
<organism evidence="1 2">
    <name type="scientific">Mycolicibacterium obuense</name>
    <dbReference type="NCBI Taxonomy" id="1807"/>
    <lineage>
        <taxon>Bacteria</taxon>
        <taxon>Bacillati</taxon>
        <taxon>Actinomycetota</taxon>
        <taxon>Actinomycetes</taxon>
        <taxon>Mycobacteriales</taxon>
        <taxon>Mycobacteriaceae</taxon>
        <taxon>Mycolicibacterium</taxon>
    </lineage>
</organism>
<name>A0A0M2JVG1_9MYCO</name>